<sequence length="80" mass="9514">MSKRNIEKVTHEDDLEEELGVCFSRDCSDDAEYELQQTYEGEPDKTFYVDFCEDCLFDYTKKVDNARIFGYKDESQFKVN</sequence>
<dbReference type="Proteomes" id="UP000202786">
    <property type="component" value="Segment"/>
</dbReference>
<proteinExistence type="predicted"/>
<dbReference type="EMBL" id="KC292026">
    <property type="protein sequence ID" value="AGM11385.1"/>
    <property type="molecule type" value="Genomic_DNA"/>
</dbReference>
<keyword evidence="2" id="KW-1185">Reference proteome</keyword>
<dbReference type="KEGG" id="vg:16194032"/>
<dbReference type="GeneID" id="16194032"/>
<organism evidence="1 2">
    <name type="scientific">Halogranum tailed virus 1</name>
    <dbReference type="NCBI Taxonomy" id="1273749"/>
    <lineage>
        <taxon>Viruses</taxon>
        <taxon>Duplodnaviria</taxon>
        <taxon>Heunggongvirae</taxon>
        <taxon>Uroviricota</taxon>
        <taxon>Caudoviricetes</taxon>
        <taxon>Thumleimavirales</taxon>
        <taxon>Halomagnusviridae</taxon>
        <taxon>Hagravirus</taxon>
        <taxon>Hagravirus capitaneum</taxon>
        <taxon>Hagravirus HGTV1</taxon>
    </lineage>
</organism>
<evidence type="ECO:0000313" key="1">
    <source>
        <dbReference type="EMBL" id="AGM11385.1"/>
    </source>
</evidence>
<reference evidence="1 2" key="1">
    <citation type="submission" date="2012-12" db="EMBL/GenBank/DDBJ databases">
        <authorList>
            <person name="Sencilo A."/>
            <person name="Jacobs-Sera D."/>
            <person name="Russell D.A."/>
            <person name="Ko C."/>
            <person name="Atanasova N."/>
            <person name="Osterlund E."/>
            <person name="Oksanen H.M."/>
            <person name="Bamford D.H."/>
            <person name="Hatfull G.F."/>
            <person name="Roine E."/>
            <person name="Hendrix R.W."/>
        </authorList>
    </citation>
    <scope>NUCLEOTIDE SEQUENCE [LARGE SCALE GENOMIC DNA]</scope>
</reference>
<protein>
    <submittedName>
        <fullName evidence="1">Uncharacterized protein</fullName>
    </submittedName>
</protein>
<evidence type="ECO:0000313" key="2">
    <source>
        <dbReference type="Proteomes" id="UP000202786"/>
    </source>
</evidence>
<dbReference type="RefSeq" id="YP_008059263.1">
    <property type="nucleotide sequence ID" value="NC_021328.1"/>
</dbReference>
<accession>R4T924</accession>
<name>R4T924_9CAUD</name>
<gene>
    <name evidence="1" type="primary">56</name>
    <name evidence="1" type="ORF">HGTV1_56</name>
</gene>